<evidence type="ECO:0000313" key="2">
    <source>
        <dbReference type="Proteomes" id="UP001165064"/>
    </source>
</evidence>
<name>A0ACB5TDC9_AMBMO</name>
<dbReference type="Proteomes" id="UP001165064">
    <property type="component" value="Unassembled WGS sequence"/>
</dbReference>
<protein>
    <submittedName>
        <fullName evidence="1">Unnamed protein product</fullName>
    </submittedName>
</protein>
<gene>
    <name evidence="1" type="ORF">Amon02_000779200</name>
</gene>
<organism evidence="1 2">
    <name type="scientific">Ambrosiozyma monospora</name>
    <name type="common">Yeast</name>
    <name type="synonym">Endomycopsis monosporus</name>
    <dbReference type="NCBI Taxonomy" id="43982"/>
    <lineage>
        <taxon>Eukaryota</taxon>
        <taxon>Fungi</taxon>
        <taxon>Dikarya</taxon>
        <taxon>Ascomycota</taxon>
        <taxon>Saccharomycotina</taxon>
        <taxon>Pichiomycetes</taxon>
        <taxon>Pichiales</taxon>
        <taxon>Pichiaceae</taxon>
        <taxon>Ambrosiozyma</taxon>
    </lineage>
</organism>
<evidence type="ECO:0000313" key="1">
    <source>
        <dbReference type="EMBL" id="GME85859.1"/>
    </source>
</evidence>
<keyword evidence="2" id="KW-1185">Reference proteome</keyword>
<sequence length="146" mass="16132">MFVHFQVGDKFQTKPDQTSAFQIIPPNTLLTFLQPQNSNYPNSLASTIGKLIIRNNGVVREINSLGSKPLPKIITKANERHFQGSHFTMLFDSSVGVQREILRSLKNDPRVIRANLMRVADDSDAVVGSSVKRALKSLKEVGVGSV</sequence>
<proteinExistence type="predicted"/>
<dbReference type="EMBL" id="BSXS01006669">
    <property type="protein sequence ID" value="GME85859.1"/>
    <property type="molecule type" value="Genomic_DNA"/>
</dbReference>
<accession>A0ACB5TDC9</accession>
<comment type="caution">
    <text evidence="1">The sequence shown here is derived from an EMBL/GenBank/DDBJ whole genome shotgun (WGS) entry which is preliminary data.</text>
</comment>
<reference evidence="1" key="1">
    <citation type="submission" date="2023-04" db="EMBL/GenBank/DDBJ databases">
        <title>Ambrosiozyma monospora NBRC 10751.</title>
        <authorList>
            <person name="Ichikawa N."/>
            <person name="Sato H."/>
            <person name="Tonouchi N."/>
        </authorList>
    </citation>
    <scope>NUCLEOTIDE SEQUENCE</scope>
    <source>
        <strain evidence="1">NBRC 10751</strain>
    </source>
</reference>